<evidence type="ECO:0000256" key="1">
    <source>
        <dbReference type="SAM" id="MobiDB-lite"/>
    </source>
</evidence>
<reference evidence="3 4" key="1">
    <citation type="submission" date="2023-10" db="EMBL/GenBank/DDBJ databases">
        <title>Draft Genome Sequence of Candida saopaulonensis from a very Premature Infant with Sepsis.</title>
        <authorList>
            <person name="Ning Y."/>
            <person name="Dai R."/>
            <person name="Xiao M."/>
            <person name="Xu Y."/>
            <person name="Yan Q."/>
            <person name="Zhang L."/>
        </authorList>
    </citation>
    <scope>NUCLEOTIDE SEQUENCE [LARGE SCALE GENOMIC DNA]</scope>
    <source>
        <strain evidence="3 4">19XY460</strain>
    </source>
</reference>
<protein>
    <submittedName>
        <fullName evidence="3">Uncharacterized protein</fullName>
    </submittedName>
</protein>
<dbReference type="EMBL" id="CP138896">
    <property type="protein sequence ID" value="WPK25440.1"/>
    <property type="molecule type" value="Genomic_DNA"/>
</dbReference>
<name>A0AAX4HCD2_9ASCO</name>
<accession>A0AAX4HCD2</accession>
<feature type="region of interest" description="Disordered" evidence="1">
    <location>
        <begin position="416"/>
        <end position="446"/>
    </location>
</feature>
<feature type="compositionally biased region" description="Polar residues" evidence="1">
    <location>
        <begin position="433"/>
        <end position="446"/>
    </location>
</feature>
<dbReference type="KEGG" id="asau:88173821"/>
<keyword evidence="2" id="KW-0472">Membrane</keyword>
<evidence type="ECO:0000313" key="4">
    <source>
        <dbReference type="Proteomes" id="UP001338582"/>
    </source>
</evidence>
<dbReference type="RefSeq" id="XP_062877822.1">
    <property type="nucleotide sequence ID" value="XM_063021752.1"/>
</dbReference>
<organism evidence="3 4">
    <name type="scientific">Australozyma saopauloensis</name>
    <dbReference type="NCBI Taxonomy" id="291208"/>
    <lineage>
        <taxon>Eukaryota</taxon>
        <taxon>Fungi</taxon>
        <taxon>Dikarya</taxon>
        <taxon>Ascomycota</taxon>
        <taxon>Saccharomycotina</taxon>
        <taxon>Pichiomycetes</taxon>
        <taxon>Metschnikowiaceae</taxon>
        <taxon>Australozyma</taxon>
    </lineage>
</organism>
<proteinExistence type="predicted"/>
<keyword evidence="2" id="KW-0812">Transmembrane</keyword>
<dbReference type="GeneID" id="88173821"/>
<evidence type="ECO:0000256" key="2">
    <source>
        <dbReference type="SAM" id="Phobius"/>
    </source>
</evidence>
<feature type="transmembrane region" description="Helical" evidence="2">
    <location>
        <begin position="41"/>
        <end position="60"/>
    </location>
</feature>
<evidence type="ECO:0000313" key="3">
    <source>
        <dbReference type="EMBL" id="WPK25440.1"/>
    </source>
</evidence>
<dbReference type="Proteomes" id="UP001338582">
    <property type="component" value="Chromosome 3"/>
</dbReference>
<sequence length="575" mass="65493">MKQLYAGSTHIAGKRYHSLRIYIRASSFFFSSDTIEVLPRMVYFVALIFICCVLWCVSPLTRKLDERFMFLSRKPKKFKYERNVKGARYLVVNGCSTVGREVLQNLVDRGAFVHLIHSSEEEEIYKALAAKMKRKGKKRAIVLENCDLLRDNSIIEFSWGQHFKEFKGAFSGFVYFTTECSSLDSDLRALSQFFRYVGSFLACAPNKPIPRVVFASEFGGRPFRRDERYDGIFTALETWQDRISHLVRPIPGPQVAFANTGCIWNDSQFSFAYVLHWLSHKLNVHMTCHQREDSVLHALLSKEESRANGVYFVNDSEWRTAPHCEKVDNRGNTIGKNQSEDSSGMKRIRSISIAEYDDFIRRKNYEQRVAVYKKLGKGDWPEFKPFYTVLDGKLQDSFLKPGDVIRNAARKSSAVSNSRLVESSTIDEKDSSESAPSQSVAESSHQLGALASSMTTIEKPPLSSKLDYEAMFSSITRLEKNQDKIMMVLDAISSSMTRTERDLVSLSKMEKTLEKNVENIVPSQELVDHSKTPEDIPTHTIDQQFKLESTPTLTSSGARSMLSTLTQFMPRLATV</sequence>
<keyword evidence="4" id="KW-1185">Reference proteome</keyword>
<gene>
    <name evidence="3" type="ORF">PUMCH_002757</name>
</gene>
<dbReference type="AlphaFoldDB" id="A0AAX4HCD2"/>
<dbReference type="Gene3D" id="3.40.50.720">
    <property type="entry name" value="NAD(P)-binding Rossmann-like Domain"/>
    <property type="match status" value="1"/>
</dbReference>
<keyword evidence="2" id="KW-1133">Transmembrane helix</keyword>